<protein>
    <submittedName>
        <fullName evidence="1">Uncharacterized protein</fullName>
    </submittedName>
</protein>
<evidence type="ECO:0000313" key="1">
    <source>
        <dbReference type="EMBL" id="CAI9596224.1"/>
    </source>
</evidence>
<reference evidence="1" key="1">
    <citation type="submission" date="2023-05" db="EMBL/GenBank/DDBJ databases">
        <authorList>
            <person name="Stuckert A."/>
        </authorList>
    </citation>
    <scope>NUCLEOTIDE SEQUENCE</scope>
</reference>
<dbReference type="Proteomes" id="UP001162483">
    <property type="component" value="Unassembled WGS sequence"/>
</dbReference>
<keyword evidence="2" id="KW-1185">Reference proteome</keyword>
<sequence length="49" mass="5656">IICYIFFTYKSYALLDHLLSVLLCIPTIDTNDGALFLSLAPMMEHYSFH</sequence>
<dbReference type="EMBL" id="CATNWA010016899">
    <property type="protein sequence ID" value="CAI9596224.1"/>
    <property type="molecule type" value="Genomic_DNA"/>
</dbReference>
<name>A0ABN9FHZ5_9NEOB</name>
<proteinExistence type="predicted"/>
<comment type="caution">
    <text evidence="1">The sequence shown here is derived from an EMBL/GenBank/DDBJ whole genome shotgun (WGS) entry which is preliminary data.</text>
</comment>
<gene>
    <name evidence="1" type="ORF">SPARVUS_LOCUS12041503</name>
</gene>
<accession>A0ABN9FHZ5</accession>
<evidence type="ECO:0000313" key="2">
    <source>
        <dbReference type="Proteomes" id="UP001162483"/>
    </source>
</evidence>
<feature type="non-terminal residue" evidence="1">
    <location>
        <position position="1"/>
    </location>
</feature>
<organism evidence="1 2">
    <name type="scientific">Staurois parvus</name>
    <dbReference type="NCBI Taxonomy" id="386267"/>
    <lineage>
        <taxon>Eukaryota</taxon>
        <taxon>Metazoa</taxon>
        <taxon>Chordata</taxon>
        <taxon>Craniata</taxon>
        <taxon>Vertebrata</taxon>
        <taxon>Euteleostomi</taxon>
        <taxon>Amphibia</taxon>
        <taxon>Batrachia</taxon>
        <taxon>Anura</taxon>
        <taxon>Neobatrachia</taxon>
        <taxon>Ranoidea</taxon>
        <taxon>Ranidae</taxon>
        <taxon>Staurois</taxon>
    </lineage>
</organism>